<evidence type="ECO:0000313" key="3">
    <source>
        <dbReference type="EMBL" id="CCA19779.1"/>
    </source>
</evidence>
<feature type="region of interest" description="Disordered" evidence="2">
    <location>
        <begin position="217"/>
        <end position="241"/>
    </location>
</feature>
<proteinExistence type="predicted"/>
<accession>F0WEZ7</accession>
<evidence type="ECO:0000256" key="2">
    <source>
        <dbReference type="SAM" id="MobiDB-lite"/>
    </source>
</evidence>
<evidence type="ECO:0000313" key="4">
    <source>
        <dbReference type="EMBL" id="CCA26761.1"/>
    </source>
</evidence>
<dbReference type="EMBL" id="FR824123">
    <property type="protein sequence ID" value="CCA19779.1"/>
    <property type="molecule type" value="Genomic_DNA"/>
</dbReference>
<gene>
    <name evidence="3" type="primary">AlNc14C78G5195</name>
    <name evidence="4" type="synonym">AlNc14C410G11454</name>
    <name evidence="3" type="ORF">ALNC14_059220</name>
    <name evidence="4" type="ORF">ALNC14_129050</name>
</gene>
<dbReference type="EMBL" id="FR824453">
    <property type="protein sequence ID" value="CCA26761.1"/>
    <property type="molecule type" value="Genomic_DNA"/>
</dbReference>
<reference evidence="3" key="1">
    <citation type="journal article" date="2011" name="PLoS Biol.">
        <title>Gene gain and loss during evolution of obligate parasitism in the white rust pathogen of Arabidopsis thaliana.</title>
        <authorList>
            <person name="Kemen E."/>
            <person name="Gardiner A."/>
            <person name="Schultz-Larsen T."/>
            <person name="Kemen A.C."/>
            <person name="Balmuth A.L."/>
            <person name="Robert-Seilaniantz A."/>
            <person name="Bailey K."/>
            <person name="Holub E."/>
            <person name="Studholme D.J."/>
            <person name="Maclean D."/>
            <person name="Jones J.D."/>
        </authorList>
    </citation>
    <scope>NUCLEOTIDE SEQUENCE</scope>
</reference>
<dbReference type="AlphaFoldDB" id="F0WEZ7"/>
<name>F0WEZ7_9STRA</name>
<evidence type="ECO:0000256" key="1">
    <source>
        <dbReference type="SAM" id="Coils"/>
    </source>
</evidence>
<feature type="coiled-coil region" evidence="1">
    <location>
        <begin position="53"/>
        <end position="171"/>
    </location>
</feature>
<keyword evidence="1" id="KW-0175">Coiled coil</keyword>
<dbReference type="HOGENOM" id="CLU_1153444_0_0_1"/>
<protein>
    <submittedName>
        <fullName evidence="4">AlNc14C410G11454 protein</fullName>
    </submittedName>
    <submittedName>
        <fullName evidence="3">AlNc14C78G5195 protein</fullName>
    </submittedName>
</protein>
<reference evidence="3" key="2">
    <citation type="submission" date="2011-02" db="EMBL/GenBank/DDBJ databases">
        <authorList>
            <person name="MacLean D."/>
        </authorList>
    </citation>
    <scope>NUCLEOTIDE SEQUENCE</scope>
</reference>
<sequence length="241" mass="27417">MLPHLTNQQKMNTRKTNTLLIPINMRRVGGRYVPTRGTIRTAAQPRVPSANRSAQLAQENASLKEENMALETELQMLKGMLTASKDAFEVPSTTYQLGLQERATLKERLAHYESNIESQKQIIQALSSQWDAGACRLREESNRFRKVEAELEMAKSRLSEVKHQLEQATTSRVIILPAPKPFMNGVQSTNFDQNLNKALRNENQGLQHQIMESQATNQTLQRQVRRLNSKHPIGSMRSRNS</sequence>
<organism evidence="3">
    <name type="scientific">Albugo laibachii Nc14</name>
    <dbReference type="NCBI Taxonomy" id="890382"/>
    <lineage>
        <taxon>Eukaryota</taxon>
        <taxon>Sar</taxon>
        <taxon>Stramenopiles</taxon>
        <taxon>Oomycota</taxon>
        <taxon>Peronosporomycetes</taxon>
        <taxon>Albuginales</taxon>
        <taxon>Albuginaceae</taxon>
        <taxon>Albugo</taxon>
    </lineage>
</organism>